<accession>A0ABW3L4J5</accession>
<dbReference type="SUPFAM" id="SSF48371">
    <property type="entry name" value="ARM repeat"/>
    <property type="match status" value="1"/>
</dbReference>
<dbReference type="Proteomes" id="UP001596990">
    <property type="component" value="Unassembled WGS sequence"/>
</dbReference>
<evidence type="ECO:0000313" key="2">
    <source>
        <dbReference type="Proteomes" id="UP001596990"/>
    </source>
</evidence>
<name>A0ABW3L4J5_9BACI</name>
<evidence type="ECO:0008006" key="3">
    <source>
        <dbReference type="Google" id="ProtNLM"/>
    </source>
</evidence>
<gene>
    <name evidence="1" type="ORF">ACFQ2J_17105</name>
</gene>
<protein>
    <recommendedName>
        <fullName evidence="3">HEAT repeat domain-containing protein</fullName>
    </recommendedName>
</protein>
<dbReference type="InterPro" id="IPR016024">
    <property type="entry name" value="ARM-type_fold"/>
</dbReference>
<proteinExistence type="predicted"/>
<sequence length="180" mass="21646">MNEEMKRYFEELESKDKTSQYEAYQHIMAETEQEVDWAYEVWDDLKADLTHKDAHRRSRAAQFLAQLAISDPENRMLHDFPDVWEVTFDSKFVTARHSLQAIWRVGLAGPEHKQLVMDHLTNRFENCQDEKNYTLIRFDIMEGMRSLYDYLEDPEIKRTALDLIEKEQDAKYRKKYASVW</sequence>
<dbReference type="EMBL" id="JBHTKL010000006">
    <property type="protein sequence ID" value="MFD1020910.1"/>
    <property type="molecule type" value="Genomic_DNA"/>
</dbReference>
<keyword evidence="2" id="KW-1185">Reference proteome</keyword>
<dbReference type="RefSeq" id="WP_386063418.1">
    <property type="nucleotide sequence ID" value="NZ_JBHTKL010000006.1"/>
</dbReference>
<comment type="caution">
    <text evidence="1">The sequence shown here is derived from an EMBL/GenBank/DDBJ whole genome shotgun (WGS) entry which is preliminary data.</text>
</comment>
<evidence type="ECO:0000313" key="1">
    <source>
        <dbReference type="EMBL" id="MFD1020910.1"/>
    </source>
</evidence>
<organism evidence="1 2">
    <name type="scientific">Thalassobacillus hwangdonensis</name>
    <dbReference type="NCBI Taxonomy" id="546108"/>
    <lineage>
        <taxon>Bacteria</taxon>
        <taxon>Bacillati</taxon>
        <taxon>Bacillota</taxon>
        <taxon>Bacilli</taxon>
        <taxon>Bacillales</taxon>
        <taxon>Bacillaceae</taxon>
        <taxon>Thalassobacillus</taxon>
    </lineage>
</organism>
<reference evidence="2" key="1">
    <citation type="journal article" date="2019" name="Int. J. Syst. Evol. Microbiol.">
        <title>The Global Catalogue of Microorganisms (GCM) 10K type strain sequencing project: providing services to taxonomists for standard genome sequencing and annotation.</title>
        <authorList>
            <consortium name="The Broad Institute Genomics Platform"/>
            <consortium name="The Broad Institute Genome Sequencing Center for Infectious Disease"/>
            <person name="Wu L."/>
            <person name="Ma J."/>
        </authorList>
    </citation>
    <scope>NUCLEOTIDE SEQUENCE [LARGE SCALE GENOMIC DNA]</scope>
    <source>
        <strain evidence="2">CCUG 56607</strain>
    </source>
</reference>